<evidence type="ECO:0000256" key="1">
    <source>
        <dbReference type="SAM" id="MobiDB-lite"/>
    </source>
</evidence>
<dbReference type="EMBL" id="ML977056">
    <property type="protein sequence ID" value="KAF1948524.1"/>
    <property type="molecule type" value="Genomic_DNA"/>
</dbReference>
<accession>A0A6A5T8P3</accession>
<gene>
    <name evidence="2" type="ORF">CC80DRAFT_599621</name>
</gene>
<protein>
    <submittedName>
        <fullName evidence="2">Uncharacterized protein</fullName>
    </submittedName>
</protein>
<keyword evidence="3" id="KW-1185">Reference proteome</keyword>
<name>A0A6A5T8P3_9PLEO</name>
<sequence>MASDAEERKDPDEEDNMIDEEKARLGEEADKRKAIVNSEINYRTRERSWAKDRAMHLGRLQPRSYILRNQP</sequence>
<dbReference type="AlphaFoldDB" id="A0A6A5T8P3"/>
<evidence type="ECO:0000313" key="2">
    <source>
        <dbReference type="EMBL" id="KAF1948524.1"/>
    </source>
</evidence>
<feature type="region of interest" description="Disordered" evidence="1">
    <location>
        <begin position="1"/>
        <end position="25"/>
    </location>
</feature>
<proteinExistence type="predicted"/>
<feature type="non-terminal residue" evidence="2">
    <location>
        <position position="1"/>
    </location>
</feature>
<organism evidence="2 3">
    <name type="scientific">Byssothecium circinans</name>
    <dbReference type="NCBI Taxonomy" id="147558"/>
    <lineage>
        <taxon>Eukaryota</taxon>
        <taxon>Fungi</taxon>
        <taxon>Dikarya</taxon>
        <taxon>Ascomycota</taxon>
        <taxon>Pezizomycotina</taxon>
        <taxon>Dothideomycetes</taxon>
        <taxon>Pleosporomycetidae</taxon>
        <taxon>Pleosporales</taxon>
        <taxon>Massarineae</taxon>
        <taxon>Massarinaceae</taxon>
        <taxon>Byssothecium</taxon>
    </lineage>
</organism>
<evidence type="ECO:0000313" key="3">
    <source>
        <dbReference type="Proteomes" id="UP000800035"/>
    </source>
</evidence>
<feature type="compositionally biased region" description="Basic and acidic residues" evidence="1">
    <location>
        <begin position="1"/>
        <end position="11"/>
    </location>
</feature>
<dbReference type="Proteomes" id="UP000800035">
    <property type="component" value="Unassembled WGS sequence"/>
</dbReference>
<reference evidence="2" key="1">
    <citation type="journal article" date="2020" name="Stud. Mycol.">
        <title>101 Dothideomycetes genomes: a test case for predicting lifestyles and emergence of pathogens.</title>
        <authorList>
            <person name="Haridas S."/>
            <person name="Albert R."/>
            <person name="Binder M."/>
            <person name="Bloem J."/>
            <person name="Labutti K."/>
            <person name="Salamov A."/>
            <person name="Andreopoulos B."/>
            <person name="Baker S."/>
            <person name="Barry K."/>
            <person name="Bills G."/>
            <person name="Bluhm B."/>
            <person name="Cannon C."/>
            <person name="Castanera R."/>
            <person name="Culley D."/>
            <person name="Daum C."/>
            <person name="Ezra D."/>
            <person name="Gonzalez J."/>
            <person name="Henrissat B."/>
            <person name="Kuo A."/>
            <person name="Liang C."/>
            <person name="Lipzen A."/>
            <person name="Lutzoni F."/>
            <person name="Magnuson J."/>
            <person name="Mondo S."/>
            <person name="Nolan M."/>
            <person name="Ohm R."/>
            <person name="Pangilinan J."/>
            <person name="Park H.-J."/>
            <person name="Ramirez L."/>
            <person name="Alfaro M."/>
            <person name="Sun H."/>
            <person name="Tritt A."/>
            <person name="Yoshinaga Y."/>
            <person name="Zwiers L.-H."/>
            <person name="Turgeon B."/>
            <person name="Goodwin S."/>
            <person name="Spatafora J."/>
            <person name="Crous P."/>
            <person name="Grigoriev I."/>
        </authorList>
    </citation>
    <scope>NUCLEOTIDE SEQUENCE</scope>
    <source>
        <strain evidence="2">CBS 675.92</strain>
    </source>
</reference>